<evidence type="ECO:0000256" key="6">
    <source>
        <dbReference type="ARBA" id="ARBA00023077"/>
    </source>
</evidence>
<evidence type="ECO:0000256" key="9">
    <source>
        <dbReference type="ARBA" id="ARBA00023237"/>
    </source>
</evidence>
<evidence type="ECO:0000256" key="4">
    <source>
        <dbReference type="ARBA" id="ARBA00022692"/>
    </source>
</evidence>
<feature type="chain" id="PRO_5021425951" evidence="12">
    <location>
        <begin position="23"/>
        <end position="638"/>
    </location>
</feature>
<evidence type="ECO:0000256" key="2">
    <source>
        <dbReference type="ARBA" id="ARBA00022448"/>
    </source>
</evidence>
<keyword evidence="8" id="KW-0675">Receptor</keyword>
<feature type="domain" description="TonB-dependent receptor plug" evidence="14">
    <location>
        <begin position="52"/>
        <end position="172"/>
    </location>
</feature>
<keyword evidence="3 10" id="KW-1134">Transmembrane beta strand</keyword>
<keyword evidence="6 11" id="KW-0798">TonB box</keyword>
<name>A0A4Y1WTJ3_9BACT</name>
<dbReference type="Gene3D" id="2.170.130.10">
    <property type="entry name" value="TonB-dependent receptor, plug domain"/>
    <property type="match status" value="1"/>
</dbReference>
<keyword evidence="7 10" id="KW-0472">Membrane</keyword>
<dbReference type="AlphaFoldDB" id="A0A4Y1WTJ3"/>
<evidence type="ECO:0000313" key="16">
    <source>
        <dbReference type="Proteomes" id="UP000318946"/>
    </source>
</evidence>
<evidence type="ECO:0000256" key="12">
    <source>
        <dbReference type="SAM" id="SignalP"/>
    </source>
</evidence>
<sequence>MKAFFHPILTAALLFAVPAAVADELPDSVRQRPVYPIEEVVVTGTRNETDVRLLPMTVSVVDRAAIERSGRQSLLPILTEQVPGLFATARGIMGYGVSTGAAGGMSLRGIGGAPQAGLPTTGLLVLIDGHPQYMGLMGHPIADAYQSMLAERVEVVRGPASVLYGSNAMGGVINIVTRKQREEGIRTDLQAAYGSYNTLQTELSNRIRKGRFTSVVTGSYNRTDGHRADMGFEQYGGYAKLGYELSRAWTLSGDVNLTHFNASNPGEVTAPLIDNDSRITRGRASAALANRYDRTSGALSLFYNWGRHKIDDGYAAGSEPLDYRFNSRDRMLGVSWYQSAQLFAGNRLTVGFDYFHFGGESWNRFLDGHEEPQVDKTQDEVAGYVDFRQSLGTWLTLDAGLRVDRHSHVGTEWVPQAGVSFHLPRSAEIKLSAGKGFRYPTIRELYMFRPANPDLRPERLWSYELSLSQRLWEGRLSYGVNLFYIDGENLILRMPVDGRQMNVNTGRIENAGVEAEIAYRISAAWSVDANYSFLHMEHPVLAAPEHKLHVGASFTQGRWSVSTGLQYVEGLYTSIVVGGTGSDAQENFILWNLRAGFRISRKLRIFVDGENLLAQRYEINAGFPMPRATVLGGLDMHF</sequence>
<evidence type="ECO:0000256" key="11">
    <source>
        <dbReference type="RuleBase" id="RU003357"/>
    </source>
</evidence>
<dbReference type="Pfam" id="PF07715">
    <property type="entry name" value="Plug"/>
    <property type="match status" value="1"/>
</dbReference>
<keyword evidence="2 10" id="KW-0813">Transport</keyword>
<organism evidence="15 16">
    <name type="scientific">Alistipes communis</name>
    <dbReference type="NCBI Taxonomy" id="2585118"/>
    <lineage>
        <taxon>Bacteria</taxon>
        <taxon>Pseudomonadati</taxon>
        <taxon>Bacteroidota</taxon>
        <taxon>Bacteroidia</taxon>
        <taxon>Bacteroidales</taxon>
        <taxon>Rikenellaceae</taxon>
        <taxon>Alistipes</taxon>
    </lineage>
</organism>
<dbReference type="CDD" id="cd01347">
    <property type="entry name" value="ligand_gated_channel"/>
    <property type="match status" value="1"/>
</dbReference>
<accession>A0A4Y1WTJ3</accession>
<dbReference type="GO" id="GO:0015344">
    <property type="term" value="F:siderophore uptake transmembrane transporter activity"/>
    <property type="evidence" value="ECO:0007669"/>
    <property type="project" value="TreeGrafter"/>
</dbReference>
<dbReference type="InterPro" id="IPR037066">
    <property type="entry name" value="Plug_dom_sf"/>
</dbReference>
<dbReference type="InterPro" id="IPR012910">
    <property type="entry name" value="Plug_dom"/>
</dbReference>
<gene>
    <name evidence="15" type="ORF">A5CBH24_09020</name>
</gene>
<evidence type="ECO:0000256" key="5">
    <source>
        <dbReference type="ARBA" id="ARBA00022729"/>
    </source>
</evidence>
<dbReference type="KEGG" id="acou:A5CBH24_09020"/>
<reference evidence="16" key="1">
    <citation type="submission" date="2019-06" db="EMBL/GenBank/DDBJ databases">
        <title>Alistipes onderdonkii subsp. vulgaris subsp. nov., Alistipes dispar sp. nov. and Alistipes communis sp. nov., isolated from human faeces, and creation of Alistipes onderdonkii subsp. onderdonkii subsp. nov.</title>
        <authorList>
            <person name="Sakamoto M."/>
            <person name="Ikeyama N."/>
            <person name="Ogata Y."/>
            <person name="Suda W."/>
            <person name="Iino T."/>
            <person name="Hattori M."/>
            <person name="Ohkuma M."/>
        </authorList>
    </citation>
    <scope>NUCLEOTIDE SEQUENCE [LARGE SCALE GENOMIC DNA]</scope>
    <source>
        <strain evidence="16">5CBH24</strain>
    </source>
</reference>
<feature type="signal peptide" evidence="12">
    <location>
        <begin position="1"/>
        <end position="22"/>
    </location>
</feature>
<comment type="subcellular location">
    <subcellularLocation>
        <location evidence="1 10">Cell outer membrane</location>
        <topology evidence="1 10">Multi-pass membrane protein</topology>
    </subcellularLocation>
</comment>
<dbReference type="GO" id="GO:0044718">
    <property type="term" value="P:siderophore transmembrane transport"/>
    <property type="evidence" value="ECO:0007669"/>
    <property type="project" value="TreeGrafter"/>
</dbReference>
<feature type="domain" description="TonB-dependent receptor-like beta-barrel" evidence="13">
    <location>
        <begin position="280"/>
        <end position="612"/>
    </location>
</feature>
<dbReference type="Gene3D" id="2.40.170.20">
    <property type="entry name" value="TonB-dependent receptor, beta-barrel domain"/>
    <property type="match status" value="1"/>
</dbReference>
<dbReference type="SUPFAM" id="SSF56935">
    <property type="entry name" value="Porins"/>
    <property type="match status" value="1"/>
</dbReference>
<protein>
    <submittedName>
        <fullName evidence="15">Ligand-gated channel</fullName>
    </submittedName>
</protein>
<evidence type="ECO:0000313" key="15">
    <source>
        <dbReference type="EMBL" id="BBL03589.1"/>
    </source>
</evidence>
<dbReference type="PANTHER" id="PTHR30069">
    <property type="entry name" value="TONB-DEPENDENT OUTER MEMBRANE RECEPTOR"/>
    <property type="match status" value="1"/>
</dbReference>
<evidence type="ECO:0000259" key="13">
    <source>
        <dbReference type="Pfam" id="PF00593"/>
    </source>
</evidence>
<dbReference type="EMBL" id="AP019735">
    <property type="protein sequence ID" value="BBL03589.1"/>
    <property type="molecule type" value="Genomic_DNA"/>
</dbReference>
<evidence type="ECO:0000256" key="8">
    <source>
        <dbReference type="ARBA" id="ARBA00023170"/>
    </source>
</evidence>
<evidence type="ECO:0000256" key="1">
    <source>
        <dbReference type="ARBA" id="ARBA00004571"/>
    </source>
</evidence>
<keyword evidence="16" id="KW-1185">Reference proteome</keyword>
<dbReference type="InterPro" id="IPR000531">
    <property type="entry name" value="Beta-barrel_TonB"/>
</dbReference>
<evidence type="ECO:0000256" key="3">
    <source>
        <dbReference type="ARBA" id="ARBA00022452"/>
    </source>
</evidence>
<dbReference type="Pfam" id="PF00593">
    <property type="entry name" value="TonB_dep_Rec_b-barrel"/>
    <property type="match status" value="1"/>
</dbReference>
<keyword evidence="5 12" id="KW-0732">Signal</keyword>
<dbReference type="RefSeq" id="WP_141412350.1">
    <property type="nucleotide sequence ID" value="NZ_AP019735.1"/>
</dbReference>
<dbReference type="PROSITE" id="PS52016">
    <property type="entry name" value="TONB_DEPENDENT_REC_3"/>
    <property type="match status" value="1"/>
</dbReference>
<keyword evidence="4 10" id="KW-0812">Transmembrane</keyword>
<proteinExistence type="inferred from homology"/>
<dbReference type="OrthoDB" id="1109239at2"/>
<dbReference type="InterPro" id="IPR039426">
    <property type="entry name" value="TonB-dep_rcpt-like"/>
</dbReference>
<keyword evidence="9 10" id="KW-0998">Cell outer membrane</keyword>
<evidence type="ECO:0000256" key="10">
    <source>
        <dbReference type="PROSITE-ProRule" id="PRU01360"/>
    </source>
</evidence>
<dbReference type="GO" id="GO:0009279">
    <property type="term" value="C:cell outer membrane"/>
    <property type="evidence" value="ECO:0007669"/>
    <property type="project" value="UniProtKB-SubCell"/>
</dbReference>
<evidence type="ECO:0000259" key="14">
    <source>
        <dbReference type="Pfam" id="PF07715"/>
    </source>
</evidence>
<dbReference type="PANTHER" id="PTHR30069:SF29">
    <property type="entry name" value="HEMOGLOBIN AND HEMOGLOBIN-HAPTOGLOBIN-BINDING PROTEIN 1-RELATED"/>
    <property type="match status" value="1"/>
</dbReference>
<dbReference type="InterPro" id="IPR036942">
    <property type="entry name" value="Beta-barrel_TonB_sf"/>
</dbReference>
<evidence type="ECO:0000256" key="7">
    <source>
        <dbReference type="ARBA" id="ARBA00023136"/>
    </source>
</evidence>
<dbReference type="Proteomes" id="UP000318946">
    <property type="component" value="Chromosome"/>
</dbReference>
<comment type="similarity">
    <text evidence="10 11">Belongs to the TonB-dependent receptor family.</text>
</comment>
<dbReference type="GeneID" id="78341619"/>